<organism evidence="3 4">
    <name type="scientific">Clostridium beijerinckii</name>
    <name type="common">Clostridium MP</name>
    <dbReference type="NCBI Taxonomy" id="1520"/>
    <lineage>
        <taxon>Bacteria</taxon>
        <taxon>Bacillati</taxon>
        <taxon>Bacillota</taxon>
        <taxon>Clostridia</taxon>
        <taxon>Eubacteriales</taxon>
        <taxon>Clostridiaceae</taxon>
        <taxon>Clostridium</taxon>
    </lineage>
</organism>
<evidence type="ECO:0000313" key="3">
    <source>
        <dbReference type="EMBL" id="OOM59143.1"/>
    </source>
</evidence>
<comment type="caution">
    <text evidence="3">The sequence shown here is derived from an EMBL/GenBank/DDBJ whole genome shotgun (WGS) entry which is preliminary data.</text>
</comment>
<name>A0A1S8S114_CLOBE</name>
<proteinExistence type="inferred from homology"/>
<dbReference type="InterPro" id="IPR035905">
    <property type="entry name" value="Barstar-like_sf"/>
</dbReference>
<evidence type="ECO:0000259" key="2">
    <source>
        <dbReference type="Pfam" id="PF01337"/>
    </source>
</evidence>
<comment type="similarity">
    <text evidence="1">Belongs to the barstar family.</text>
</comment>
<evidence type="ECO:0000256" key="1">
    <source>
        <dbReference type="ARBA" id="ARBA00006845"/>
    </source>
</evidence>
<reference evidence="3 4" key="1">
    <citation type="submission" date="2016-05" db="EMBL/GenBank/DDBJ databases">
        <title>Microbial solvent formation.</title>
        <authorList>
            <person name="Poehlein A."/>
            <person name="Montoya Solano J.D."/>
            <person name="Flitsch S."/>
            <person name="Krabben P."/>
            <person name="Duerre P."/>
            <person name="Daniel R."/>
        </authorList>
    </citation>
    <scope>NUCLEOTIDE SEQUENCE [LARGE SCALE GENOMIC DNA]</scope>
    <source>
        <strain evidence="3 4">DSM 53</strain>
    </source>
</reference>
<dbReference type="EMBL" id="LZZI01000081">
    <property type="protein sequence ID" value="OOM59143.1"/>
    <property type="molecule type" value="Genomic_DNA"/>
</dbReference>
<dbReference type="Gene3D" id="3.30.370.10">
    <property type="entry name" value="Barstar-like"/>
    <property type="match status" value="1"/>
</dbReference>
<accession>A0A1S8S114</accession>
<dbReference type="AlphaFoldDB" id="A0A1S8S114"/>
<gene>
    <name evidence="3" type="ORF">CLBCK_36420</name>
</gene>
<dbReference type="RefSeq" id="WP_077840005.1">
    <property type="nucleotide sequence ID" value="NZ_JABTAE010000001.1"/>
</dbReference>
<protein>
    <submittedName>
        <fullName evidence="3">Barstar (Barnase inhibitor)</fullName>
    </submittedName>
</protein>
<dbReference type="Proteomes" id="UP000190973">
    <property type="component" value="Unassembled WGS sequence"/>
</dbReference>
<feature type="domain" description="Barstar (barnase inhibitor)" evidence="2">
    <location>
        <begin position="5"/>
        <end position="59"/>
    </location>
</feature>
<dbReference type="SUPFAM" id="SSF52038">
    <property type="entry name" value="Barstar-related"/>
    <property type="match status" value="1"/>
</dbReference>
<evidence type="ECO:0000313" key="4">
    <source>
        <dbReference type="Proteomes" id="UP000190973"/>
    </source>
</evidence>
<dbReference type="InterPro" id="IPR000468">
    <property type="entry name" value="Barstar"/>
</dbReference>
<dbReference type="Pfam" id="PF01337">
    <property type="entry name" value="Barstar"/>
    <property type="match status" value="1"/>
</dbReference>
<sequence>MENIYVLEGKNIYDLDSFFNEFAKAVNAPNGYFGRDLMQFDDCLFGGFGLEAPCEIICEGI</sequence>